<evidence type="ECO:0000256" key="3">
    <source>
        <dbReference type="ARBA" id="ARBA00022475"/>
    </source>
</evidence>
<dbReference type="Proteomes" id="UP000561045">
    <property type="component" value="Unassembled WGS sequence"/>
</dbReference>
<keyword evidence="5 7" id="KW-0067">ATP-binding</keyword>
<dbReference type="CDD" id="cd03230">
    <property type="entry name" value="ABC_DR_subfamily_A"/>
    <property type="match status" value="1"/>
</dbReference>
<evidence type="ECO:0000313" key="8">
    <source>
        <dbReference type="Proteomes" id="UP000561045"/>
    </source>
</evidence>
<dbReference type="EMBL" id="JACIET010000001">
    <property type="protein sequence ID" value="MBB4011343.1"/>
    <property type="molecule type" value="Genomic_DNA"/>
</dbReference>
<evidence type="ECO:0000313" key="7">
    <source>
        <dbReference type="EMBL" id="MBB4011343.1"/>
    </source>
</evidence>
<keyword evidence="2" id="KW-0813">Transport</keyword>
<comment type="caution">
    <text evidence="7">The sequence shown here is derived from an EMBL/GenBank/DDBJ whole genome shotgun (WGS) entry which is preliminary data.</text>
</comment>
<keyword evidence="4" id="KW-0547">Nucleotide-binding</keyword>
<evidence type="ECO:0000259" key="6">
    <source>
        <dbReference type="PROSITE" id="PS50893"/>
    </source>
</evidence>
<organism evidence="7 8">
    <name type="scientific">Niveibacterium umoris</name>
    <dbReference type="NCBI Taxonomy" id="1193620"/>
    <lineage>
        <taxon>Bacteria</taxon>
        <taxon>Pseudomonadati</taxon>
        <taxon>Pseudomonadota</taxon>
        <taxon>Betaproteobacteria</taxon>
        <taxon>Rhodocyclales</taxon>
        <taxon>Rhodocyclaceae</taxon>
        <taxon>Niveibacterium</taxon>
    </lineage>
</organism>
<dbReference type="GO" id="GO:0016887">
    <property type="term" value="F:ATP hydrolysis activity"/>
    <property type="evidence" value="ECO:0007669"/>
    <property type="project" value="InterPro"/>
</dbReference>
<reference evidence="7 8" key="1">
    <citation type="submission" date="2020-08" db="EMBL/GenBank/DDBJ databases">
        <title>Genomic Encyclopedia of Type Strains, Phase IV (KMG-IV): sequencing the most valuable type-strain genomes for metagenomic binning, comparative biology and taxonomic classification.</title>
        <authorList>
            <person name="Goeker M."/>
        </authorList>
    </citation>
    <scope>NUCLEOTIDE SEQUENCE [LARGE SCALE GENOMIC DNA]</scope>
    <source>
        <strain evidence="7 8">DSM 106739</strain>
    </source>
</reference>
<dbReference type="InterPro" id="IPR003593">
    <property type="entry name" value="AAA+_ATPase"/>
</dbReference>
<dbReference type="InterPro" id="IPR003439">
    <property type="entry name" value="ABC_transporter-like_ATP-bd"/>
</dbReference>
<dbReference type="PANTHER" id="PTHR43335:SF11">
    <property type="entry name" value="ABC TRANSPORTER RELATED"/>
    <property type="match status" value="1"/>
</dbReference>
<dbReference type="RefSeq" id="WP_183631785.1">
    <property type="nucleotide sequence ID" value="NZ_BAABLE010000011.1"/>
</dbReference>
<comment type="similarity">
    <text evidence="1">Belongs to the ABC transporter superfamily.</text>
</comment>
<proteinExistence type="inferred from homology"/>
<dbReference type="SMART" id="SM00382">
    <property type="entry name" value="AAA"/>
    <property type="match status" value="1"/>
</dbReference>
<dbReference type="Pfam" id="PF00005">
    <property type="entry name" value="ABC_tran"/>
    <property type="match status" value="1"/>
</dbReference>
<evidence type="ECO:0000256" key="4">
    <source>
        <dbReference type="ARBA" id="ARBA00022741"/>
    </source>
</evidence>
<keyword evidence="8" id="KW-1185">Reference proteome</keyword>
<dbReference type="PROSITE" id="PS00211">
    <property type="entry name" value="ABC_TRANSPORTER_1"/>
    <property type="match status" value="1"/>
</dbReference>
<evidence type="ECO:0000256" key="5">
    <source>
        <dbReference type="ARBA" id="ARBA00022840"/>
    </source>
</evidence>
<evidence type="ECO:0000256" key="1">
    <source>
        <dbReference type="ARBA" id="ARBA00005417"/>
    </source>
</evidence>
<dbReference type="GO" id="GO:0005524">
    <property type="term" value="F:ATP binding"/>
    <property type="evidence" value="ECO:0007669"/>
    <property type="project" value="UniProtKB-KW"/>
</dbReference>
<gene>
    <name evidence="7" type="ORF">GGR36_000651</name>
</gene>
<dbReference type="PANTHER" id="PTHR43335">
    <property type="entry name" value="ABC TRANSPORTER, ATP-BINDING PROTEIN"/>
    <property type="match status" value="1"/>
</dbReference>
<dbReference type="SUPFAM" id="SSF52540">
    <property type="entry name" value="P-loop containing nucleoside triphosphate hydrolases"/>
    <property type="match status" value="1"/>
</dbReference>
<dbReference type="AlphaFoldDB" id="A0A840BF99"/>
<dbReference type="PROSITE" id="PS50893">
    <property type="entry name" value="ABC_TRANSPORTER_2"/>
    <property type="match status" value="1"/>
</dbReference>
<dbReference type="Gene3D" id="3.40.50.300">
    <property type="entry name" value="P-loop containing nucleotide triphosphate hydrolases"/>
    <property type="match status" value="1"/>
</dbReference>
<dbReference type="InterPro" id="IPR027417">
    <property type="entry name" value="P-loop_NTPase"/>
</dbReference>
<keyword evidence="3" id="KW-0472">Membrane</keyword>
<sequence>MNAPAIELTGVTKRFGEVEAVRGVSLAVAPGRTFGLIGHNGAGKSTLFRMMLGLIAPDAGTLRLLGEPSDGARFREVRQQIGYLPEHVALYDNLSGLETLRFYAKLRGAARAECDAALERVGLAHAATRKVRGYSKGMRQRLGFAQALLGKPKLLFLDEPTNGLDPQAIHDFYRVIAELKAEGATVVLTSHILAEIEQRVDEVAILREGRIVAQGSVAELRERADLPVRLVVRVTAEARERLIASLGANEEDAAHVALSVNRGDKLARIAQLAAEPGVSDLRLVEPSLEAVFLEHSQEAV</sequence>
<evidence type="ECO:0000256" key="2">
    <source>
        <dbReference type="ARBA" id="ARBA00022448"/>
    </source>
</evidence>
<protein>
    <submittedName>
        <fullName evidence="7">Cu-processing system ATP-binding protein</fullName>
    </submittedName>
</protein>
<feature type="domain" description="ABC transporter" evidence="6">
    <location>
        <begin position="6"/>
        <end position="233"/>
    </location>
</feature>
<accession>A0A840BF99</accession>
<dbReference type="InterPro" id="IPR017871">
    <property type="entry name" value="ABC_transporter-like_CS"/>
</dbReference>
<name>A0A840BF99_9RHOO</name>
<keyword evidence="3" id="KW-1003">Cell membrane</keyword>